<feature type="compositionally biased region" description="Basic and acidic residues" evidence="1">
    <location>
        <begin position="40"/>
        <end position="52"/>
    </location>
</feature>
<keyword evidence="3" id="KW-1185">Reference proteome</keyword>
<sequence length="128" mass="14089">MNTLDLGHNSFTRYIDFQRPSGNCVGPSLPQNRPAQGRHLKGEGEGRSVERRGGRRSPGRSRRRPRVSRPPPCAPPVARFRLSPAASTPEDKEGKRRESLLPLRQTAPQVCGPPLLRPPGELPSPLTC</sequence>
<feature type="region of interest" description="Disordered" evidence="1">
    <location>
        <begin position="19"/>
        <end position="128"/>
    </location>
</feature>
<accession>A0A8T0TX76</accession>
<name>A0A8T0TX76_PANVG</name>
<dbReference type="EMBL" id="CM029043">
    <property type="protein sequence ID" value="KAG2614348.1"/>
    <property type="molecule type" value="Genomic_DNA"/>
</dbReference>
<comment type="caution">
    <text evidence="2">The sequence shown here is derived from an EMBL/GenBank/DDBJ whole genome shotgun (WGS) entry which is preliminary data.</text>
</comment>
<evidence type="ECO:0000313" key="2">
    <source>
        <dbReference type="EMBL" id="KAG2614348.1"/>
    </source>
</evidence>
<feature type="compositionally biased region" description="Basic residues" evidence="1">
    <location>
        <begin position="53"/>
        <end position="67"/>
    </location>
</feature>
<evidence type="ECO:0000256" key="1">
    <source>
        <dbReference type="SAM" id="MobiDB-lite"/>
    </source>
</evidence>
<reference evidence="2" key="1">
    <citation type="submission" date="2020-05" db="EMBL/GenBank/DDBJ databases">
        <title>WGS assembly of Panicum virgatum.</title>
        <authorList>
            <person name="Lovell J.T."/>
            <person name="Jenkins J."/>
            <person name="Shu S."/>
            <person name="Juenger T.E."/>
            <person name="Schmutz J."/>
        </authorList>
    </citation>
    <scope>NUCLEOTIDE SEQUENCE</scope>
    <source>
        <strain evidence="2">AP13</strain>
    </source>
</reference>
<organism evidence="2 3">
    <name type="scientific">Panicum virgatum</name>
    <name type="common">Blackwell switchgrass</name>
    <dbReference type="NCBI Taxonomy" id="38727"/>
    <lineage>
        <taxon>Eukaryota</taxon>
        <taxon>Viridiplantae</taxon>
        <taxon>Streptophyta</taxon>
        <taxon>Embryophyta</taxon>
        <taxon>Tracheophyta</taxon>
        <taxon>Spermatophyta</taxon>
        <taxon>Magnoliopsida</taxon>
        <taxon>Liliopsida</taxon>
        <taxon>Poales</taxon>
        <taxon>Poaceae</taxon>
        <taxon>PACMAD clade</taxon>
        <taxon>Panicoideae</taxon>
        <taxon>Panicodae</taxon>
        <taxon>Paniceae</taxon>
        <taxon>Panicinae</taxon>
        <taxon>Panicum</taxon>
        <taxon>Panicum sect. Hiantes</taxon>
    </lineage>
</organism>
<gene>
    <name evidence="2" type="ORF">PVAP13_4KG383703</name>
</gene>
<proteinExistence type="predicted"/>
<dbReference type="Proteomes" id="UP000823388">
    <property type="component" value="Chromosome 4K"/>
</dbReference>
<protein>
    <submittedName>
        <fullName evidence="2">Uncharacterized protein</fullName>
    </submittedName>
</protein>
<dbReference type="AlphaFoldDB" id="A0A8T0TX76"/>
<evidence type="ECO:0000313" key="3">
    <source>
        <dbReference type="Proteomes" id="UP000823388"/>
    </source>
</evidence>
<feature type="compositionally biased region" description="Basic and acidic residues" evidence="1">
    <location>
        <begin position="89"/>
        <end position="99"/>
    </location>
</feature>